<comment type="caution">
    <text evidence="1">The sequence shown here is derived from an EMBL/GenBank/DDBJ whole genome shotgun (WGS) entry which is preliminary data.</text>
</comment>
<dbReference type="AlphaFoldDB" id="A0A0F9D2B5"/>
<sequence>MRTKHAVIGQTGTVILSDHMIHRKRSSRRTVRYQYTKVKDGWTCWVSGPLHSPLYGTMSFGPKKERAKASLERNLANNYRYFGRILFEADKKE</sequence>
<evidence type="ECO:0000313" key="1">
    <source>
        <dbReference type="EMBL" id="KKL55689.1"/>
    </source>
</evidence>
<protein>
    <submittedName>
        <fullName evidence="1">Uncharacterized protein</fullName>
    </submittedName>
</protein>
<organism evidence="1">
    <name type="scientific">marine sediment metagenome</name>
    <dbReference type="NCBI Taxonomy" id="412755"/>
    <lineage>
        <taxon>unclassified sequences</taxon>
        <taxon>metagenomes</taxon>
        <taxon>ecological metagenomes</taxon>
    </lineage>
</organism>
<gene>
    <name evidence="1" type="ORF">LCGC14_2252910</name>
</gene>
<accession>A0A0F9D2B5</accession>
<proteinExistence type="predicted"/>
<name>A0A0F9D2B5_9ZZZZ</name>
<reference evidence="1" key="1">
    <citation type="journal article" date="2015" name="Nature">
        <title>Complex archaea that bridge the gap between prokaryotes and eukaryotes.</title>
        <authorList>
            <person name="Spang A."/>
            <person name="Saw J.H."/>
            <person name="Jorgensen S.L."/>
            <person name="Zaremba-Niedzwiedzka K."/>
            <person name="Martijn J."/>
            <person name="Lind A.E."/>
            <person name="van Eijk R."/>
            <person name="Schleper C."/>
            <person name="Guy L."/>
            <person name="Ettema T.J."/>
        </authorList>
    </citation>
    <scope>NUCLEOTIDE SEQUENCE</scope>
</reference>
<dbReference type="EMBL" id="LAZR01030751">
    <property type="protein sequence ID" value="KKL55689.1"/>
    <property type="molecule type" value="Genomic_DNA"/>
</dbReference>